<keyword evidence="3" id="KW-1185">Reference proteome</keyword>
<dbReference type="Proteomes" id="UP001140502">
    <property type="component" value="Unassembled WGS sequence"/>
</dbReference>
<feature type="signal peptide" evidence="1">
    <location>
        <begin position="1"/>
        <end position="21"/>
    </location>
</feature>
<organism evidence="2 3">
    <name type="scientific">Fusarium piperis</name>
    <dbReference type="NCBI Taxonomy" id="1435070"/>
    <lineage>
        <taxon>Eukaryota</taxon>
        <taxon>Fungi</taxon>
        <taxon>Dikarya</taxon>
        <taxon>Ascomycota</taxon>
        <taxon>Pezizomycotina</taxon>
        <taxon>Sordariomycetes</taxon>
        <taxon>Hypocreomycetidae</taxon>
        <taxon>Hypocreales</taxon>
        <taxon>Nectriaceae</taxon>
        <taxon>Fusarium</taxon>
        <taxon>Fusarium solani species complex</taxon>
    </lineage>
</organism>
<dbReference type="EMBL" id="JAPEUR010000128">
    <property type="protein sequence ID" value="KAJ4319203.1"/>
    <property type="molecule type" value="Genomic_DNA"/>
</dbReference>
<comment type="caution">
    <text evidence="2">The sequence shown here is derived from an EMBL/GenBank/DDBJ whole genome shotgun (WGS) entry which is preliminary data.</text>
</comment>
<evidence type="ECO:0000313" key="2">
    <source>
        <dbReference type="EMBL" id="KAJ4319203.1"/>
    </source>
</evidence>
<sequence length="110" mass="12225">MKFSLATITALMAASAPAAMADGWECNGSWGDGGLRRLSFKFQGYCEDRYGQCFLAAVRGKGVTVHNWQCWKRDDGWWQADLSTTAGLAWQVNNAIEQVTGSWRGCWPNQ</sequence>
<feature type="chain" id="PRO_5040793564" evidence="1">
    <location>
        <begin position="22"/>
        <end position="110"/>
    </location>
</feature>
<evidence type="ECO:0000313" key="3">
    <source>
        <dbReference type="Proteomes" id="UP001140502"/>
    </source>
</evidence>
<keyword evidence="1" id="KW-0732">Signal</keyword>
<reference evidence="2" key="1">
    <citation type="submission" date="2022-10" db="EMBL/GenBank/DDBJ databases">
        <title>Tapping the CABI collections for fungal endophytes: first genome assemblies for Collariella, Neodidymelliopsis, Ascochyta clinopodiicola, Didymella pomorum, Didymosphaeria variabile, Neocosmospora piperis and Neocucurbitaria cava.</title>
        <authorList>
            <person name="Hill R."/>
        </authorList>
    </citation>
    <scope>NUCLEOTIDE SEQUENCE</scope>
    <source>
        <strain evidence="2">IMI 366586</strain>
    </source>
</reference>
<protein>
    <submittedName>
        <fullName evidence="2">Uncharacterized protein</fullName>
    </submittedName>
</protein>
<dbReference type="OrthoDB" id="5152241at2759"/>
<dbReference type="AlphaFoldDB" id="A0A9W8WBT0"/>
<evidence type="ECO:0000256" key="1">
    <source>
        <dbReference type="SAM" id="SignalP"/>
    </source>
</evidence>
<name>A0A9W8WBT0_9HYPO</name>
<proteinExistence type="predicted"/>
<accession>A0A9W8WBT0</accession>
<gene>
    <name evidence="2" type="ORF">N0V84_006485</name>
</gene>